<proteinExistence type="predicted"/>
<sequence>MLSGRALILTALFLICQFVFLNQRCSPPEPGGSSCPAIVSEDGTHPSIQKRHRVAVATTYGVHMDVYMSLVWTLQRVMDRSQTGGTVEVYAPFPFIFDFRTVVETLRLYRGEVKKPDALIDAINHNMGAGGIDMVVLGTCEIDLRSPWGESLLSAWDARDHDHKFKLICIVHNGPETSPQKTIEDFSRRNALRILPISEHVAATQRRSFLTRADSLDVSVRSAGYEHIPIDVHVPVLDIPAAVDKSPLRILSNVVIQGNFAHERRDYRNLFNDLLRSLSEDPKVWGYLPLDGENATYVVDTALRVAGSPFRLFFVGSGTAIQIPQELENIVLIRSRLNYVDFYAFMSTMDISLPVFPANNAYYDAKASSTFAMAIECNVPILVTTRIRTSYKHVDDDRAVVTRPAAMREVDALRALRTQDASNFLQRTGNSWDPATVQAVENMMRRGWVRSEEDFHAVKQNIWTANDRVVERLLGDI</sequence>
<evidence type="ECO:0000256" key="1">
    <source>
        <dbReference type="SAM" id="SignalP"/>
    </source>
</evidence>
<gene>
    <name evidence="2" type="ORF">DFH08DRAFT_897285</name>
</gene>
<feature type="chain" id="PRO_5042137063" description="Glycosyltransferase" evidence="1">
    <location>
        <begin position="22"/>
        <end position="477"/>
    </location>
</feature>
<feature type="signal peptide" evidence="1">
    <location>
        <begin position="1"/>
        <end position="21"/>
    </location>
</feature>
<protein>
    <recommendedName>
        <fullName evidence="4">Glycosyltransferase</fullName>
    </recommendedName>
</protein>
<dbReference type="EMBL" id="JARIHO010000073">
    <property type="protein sequence ID" value="KAJ7312333.1"/>
    <property type="molecule type" value="Genomic_DNA"/>
</dbReference>
<keyword evidence="3" id="KW-1185">Reference proteome</keyword>
<evidence type="ECO:0008006" key="4">
    <source>
        <dbReference type="Google" id="ProtNLM"/>
    </source>
</evidence>
<keyword evidence="1" id="KW-0732">Signal</keyword>
<evidence type="ECO:0000313" key="2">
    <source>
        <dbReference type="EMBL" id="KAJ7312333.1"/>
    </source>
</evidence>
<organism evidence="2 3">
    <name type="scientific">Mycena albidolilacea</name>
    <dbReference type="NCBI Taxonomy" id="1033008"/>
    <lineage>
        <taxon>Eukaryota</taxon>
        <taxon>Fungi</taxon>
        <taxon>Dikarya</taxon>
        <taxon>Basidiomycota</taxon>
        <taxon>Agaricomycotina</taxon>
        <taxon>Agaricomycetes</taxon>
        <taxon>Agaricomycetidae</taxon>
        <taxon>Agaricales</taxon>
        <taxon>Marasmiineae</taxon>
        <taxon>Mycenaceae</taxon>
        <taxon>Mycena</taxon>
    </lineage>
</organism>
<reference evidence="2" key="1">
    <citation type="submission" date="2023-03" db="EMBL/GenBank/DDBJ databases">
        <title>Massive genome expansion in bonnet fungi (Mycena s.s.) driven by repeated elements and novel gene families across ecological guilds.</title>
        <authorList>
            <consortium name="Lawrence Berkeley National Laboratory"/>
            <person name="Harder C.B."/>
            <person name="Miyauchi S."/>
            <person name="Viragh M."/>
            <person name="Kuo A."/>
            <person name="Thoen E."/>
            <person name="Andreopoulos B."/>
            <person name="Lu D."/>
            <person name="Skrede I."/>
            <person name="Drula E."/>
            <person name="Henrissat B."/>
            <person name="Morin E."/>
            <person name="Kohler A."/>
            <person name="Barry K."/>
            <person name="LaButti K."/>
            <person name="Morin E."/>
            <person name="Salamov A."/>
            <person name="Lipzen A."/>
            <person name="Mereny Z."/>
            <person name="Hegedus B."/>
            <person name="Baldrian P."/>
            <person name="Stursova M."/>
            <person name="Weitz H."/>
            <person name="Taylor A."/>
            <person name="Grigoriev I.V."/>
            <person name="Nagy L.G."/>
            <person name="Martin F."/>
            <person name="Kauserud H."/>
        </authorList>
    </citation>
    <scope>NUCLEOTIDE SEQUENCE</scope>
    <source>
        <strain evidence="2">CBHHK002</strain>
    </source>
</reference>
<comment type="caution">
    <text evidence="2">The sequence shown here is derived from an EMBL/GenBank/DDBJ whole genome shotgun (WGS) entry which is preliminary data.</text>
</comment>
<evidence type="ECO:0000313" key="3">
    <source>
        <dbReference type="Proteomes" id="UP001218218"/>
    </source>
</evidence>
<accession>A0AAD7ECC1</accession>
<name>A0AAD7ECC1_9AGAR</name>
<dbReference type="Proteomes" id="UP001218218">
    <property type="component" value="Unassembled WGS sequence"/>
</dbReference>
<dbReference type="AlphaFoldDB" id="A0AAD7ECC1"/>